<sequence length="90" mass="9871">MSDFEAAAAAIKNWSPASSPSNDDKLALYALYKQGTEGDCNTSRPGMFDLAGKAKWDAWNAKKGMSKEAAQAAYVAEVARQMETYKYSRH</sequence>
<dbReference type="OMA" id="RYKFEAW"/>
<evidence type="ECO:0000259" key="3">
    <source>
        <dbReference type="PROSITE" id="PS51228"/>
    </source>
</evidence>
<dbReference type="InterPro" id="IPR022408">
    <property type="entry name" value="Acyl-CoA-binding_prot_CS"/>
</dbReference>
<keyword evidence="5" id="KW-1185">Reference proteome</keyword>
<gene>
    <name evidence="4" type="ORF">SPRG_01419</name>
</gene>
<dbReference type="InterPro" id="IPR035984">
    <property type="entry name" value="Acyl-CoA-binding_sf"/>
</dbReference>
<reference evidence="4 5" key="1">
    <citation type="journal article" date="2013" name="PLoS Genet.">
        <title>Distinctive expansion of potential virulence genes in the genome of the oomycete fish pathogen Saprolegnia parasitica.</title>
        <authorList>
            <person name="Jiang R.H."/>
            <person name="de Bruijn I."/>
            <person name="Haas B.J."/>
            <person name="Belmonte R."/>
            <person name="Lobach L."/>
            <person name="Christie J."/>
            <person name="van den Ackerveken G."/>
            <person name="Bottin A."/>
            <person name="Bulone V."/>
            <person name="Diaz-Moreno S.M."/>
            <person name="Dumas B."/>
            <person name="Fan L."/>
            <person name="Gaulin E."/>
            <person name="Govers F."/>
            <person name="Grenville-Briggs L.J."/>
            <person name="Horner N.R."/>
            <person name="Levin J.Z."/>
            <person name="Mammella M."/>
            <person name="Meijer H.J."/>
            <person name="Morris P."/>
            <person name="Nusbaum C."/>
            <person name="Oome S."/>
            <person name="Phillips A.J."/>
            <person name="van Rooyen D."/>
            <person name="Rzeszutek E."/>
            <person name="Saraiva M."/>
            <person name="Secombes C.J."/>
            <person name="Seidl M.F."/>
            <person name="Snel B."/>
            <person name="Stassen J.H."/>
            <person name="Sykes S."/>
            <person name="Tripathy S."/>
            <person name="van den Berg H."/>
            <person name="Vega-Arreguin J.C."/>
            <person name="Wawra S."/>
            <person name="Young S.K."/>
            <person name="Zeng Q."/>
            <person name="Dieguez-Uribeondo J."/>
            <person name="Russ C."/>
            <person name="Tyler B.M."/>
            <person name="van West P."/>
        </authorList>
    </citation>
    <scope>NUCLEOTIDE SEQUENCE [LARGE SCALE GENOMIC DNA]</scope>
    <source>
        <strain evidence="4 5">CBS 223.65</strain>
    </source>
</reference>
<name>A0A067D5C0_SAPPC</name>
<dbReference type="GeneID" id="24124012"/>
<dbReference type="Proteomes" id="UP000030745">
    <property type="component" value="Unassembled WGS sequence"/>
</dbReference>
<dbReference type="PROSITE" id="PS51228">
    <property type="entry name" value="ACB_2"/>
    <property type="match status" value="1"/>
</dbReference>
<dbReference type="STRING" id="695850.A0A067D5C0"/>
<dbReference type="RefSeq" id="XP_012195026.1">
    <property type="nucleotide sequence ID" value="XM_012339636.1"/>
</dbReference>
<organism evidence="4 5">
    <name type="scientific">Saprolegnia parasitica (strain CBS 223.65)</name>
    <dbReference type="NCBI Taxonomy" id="695850"/>
    <lineage>
        <taxon>Eukaryota</taxon>
        <taxon>Sar</taxon>
        <taxon>Stramenopiles</taxon>
        <taxon>Oomycota</taxon>
        <taxon>Saprolegniomycetes</taxon>
        <taxon>Saprolegniales</taxon>
        <taxon>Saprolegniaceae</taxon>
        <taxon>Saprolegnia</taxon>
    </lineage>
</organism>
<proteinExistence type="inferred from homology"/>
<dbReference type="VEuPathDB" id="FungiDB:SPRG_01419"/>
<dbReference type="FunFam" id="1.20.80.10:FF:000010">
    <property type="entry name" value="Acyl-CoA-binding domain-containing protein 5"/>
    <property type="match status" value="1"/>
</dbReference>
<dbReference type="Pfam" id="PF00887">
    <property type="entry name" value="ACBP"/>
    <property type="match status" value="1"/>
</dbReference>
<dbReference type="OrthoDB" id="346910at2759"/>
<dbReference type="InterPro" id="IPR000582">
    <property type="entry name" value="Acyl-CoA-binding_protein"/>
</dbReference>
<dbReference type="PRINTS" id="PR00689">
    <property type="entry name" value="ACOABINDINGP"/>
</dbReference>
<evidence type="ECO:0000313" key="5">
    <source>
        <dbReference type="Proteomes" id="UP000030745"/>
    </source>
</evidence>
<feature type="domain" description="ACB" evidence="3">
    <location>
        <begin position="1"/>
        <end position="87"/>
    </location>
</feature>
<evidence type="ECO:0000256" key="2">
    <source>
        <dbReference type="ARBA" id="ARBA00023121"/>
    </source>
</evidence>
<dbReference type="GO" id="GO:0006631">
    <property type="term" value="P:fatty acid metabolic process"/>
    <property type="evidence" value="ECO:0007669"/>
    <property type="project" value="TreeGrafter"/>
</dbReference>
<accession>A0A067D5C0</accession>
<evidence type="ECO:0000256" key="1">
    <source>
        <dbReference type="ARBA" id="ARBA00005567"/>
    </source>
</evidence>
<dbReference type="AlphaFoldDB" id="A0A067D5C0"/>
<dbReference type="PANTHER" id="PTHR23310:SF62">
    <property type="entry name" value="ACYL-COA BINDING PROTEIN 1, ISOFORM A"/>
    <property type="match status" value="1"/>
</dbReference>
<evidence type="ECO:0000313" key="4">
    <source>
        <dbReference type="EMBL" id="KDO34177.1"/>
    </source>
</evidence>
<dbReference type="PANTHER" id="PTHR23310">
    <property type="entry name" value="ACYL-COA-BINDING PROTEIN, ACBP"/>
    <property type="match status" value="1"/>
</dbReference>
<dbReference type="PROSITE" id="PS00880">
    <property type="entry name" value="ACB_1"/>
    <property type="match status" value="1"/>
</dbReference>
<dbReference type="Gene3D" id="1.20.80.10">
    <property type="match status" value="1"/>
</dbReference>
<dbReference type="EMBL" id="KK583191">
    <property type="protein sequence ID" value="KDO34177.1"/>
    <property type="molecule type" value="Genomic_DNA"/>
</dbReference>
<protein>
    <recommendedName>
        <fullName evidence="3">ACB domain-containing protein</fullName>
    </recommendedName>
</protein>
<dbReference type="InterPro" id="IPR014352">
    <property type="entry name" value="FERM/acyl-CoA-bd_prot_sf"/>
</dbReference>
<dbReference type="KEGG" id="spar:SPRG_01419"/>
<dbReference type="SUPFAM" id="SSF47027">
    <property type="entry name" value="Acyl-CoA binding protein"/>
    <property type="match status" value="1"/>
</dbReference>
<comment type="similarity">
    <text evidence="1">Belongs to the ACBP family.</text>
</comment>
<dbReference type="GO" id="GO:0000062">
    <property type="term" value="F:fatty-acyl-CoA binding"/>
    <property type="evidence" value="ECO:0007669"/>
    <property type="project" value="InterPro"/>
</dbReference>
<keyword evidence="2" id="KW-0446">Lipid-binding</keyword>